<evidence type="ECO:0000256" key="3">
    <source>
        <dbReference type="ARBA" id="ARBA00012099"/>
    </source>
</evidence>
<evidence type="ECO:0000256" key="2">
    <source>
        <dbReference type="ARBA" id="ARBA00009156"/>
    </source>
</evidence>
<feature type="domain" description="Carbohydrate kinase FGGY C-terminal" evidence="12">
    <location>
        <begin position="238"/>
        <end position="421"/>
    </location>
</feature>
<evidence type="ECO:0000256" key="10">
    <source>
        <dbReference type="RuleBase" id="RU003733"/>
    </source>
</evidence>
<name>A0A9P9Z9C7_9POAL</name>
<dbReference type="GO" id="GO:0004370">
    <property type="term" value="F:glycerol kinase activity"/>
    <property type="evidence" value="ECO:0007669"/>
    <property type="project" value="UniProtKB-EC"/>
</dbReference>
<dbReference type="SUPFAM" id="SSF53067">
    <property type="entry name" value="Actin-like ATPase domain"/>
    <property type="match status" value="2"/>
</dbReference>
<dbReference type="GO" id="GO:0042732">
    <property type="term" value="P:D-xylose metabolic process"/>
    <property type="evidence" value="ECO:0007669"/>
    <property type="project" value="UniProtKB-KW"/>
</dbReference>
<dbReference type="EC" id="2.7.1.30" evidence="3"/>
<dbReference type="InterPro" id="IPR018485">
    <property type="entry name" value="FGGY_C"/>
</dbReference>
<dbReference type="InterPro" id="IPR000577">
    <property type="entry name" value="Carb_kinase_FGGY"/>
</dbReference>
<organism evidence="13 14">
    <name type="scientific">Rhynchospora breviuscula</name>
    <dbReference type="NCBI Taxonomy" id="2022672"/>
    <lineage>
        <taxon>Eukaryota</taxon>
        <taxon>Viridiplantae</taxon>
        <taxon>Streptophyta</taxon>
        <taxon>Embryophyta</taxon>
        <taxon>Tracheophyta</taxon>
        <taxon>Spermatophyta</taxon>
        <taxon>Magnoliopsida</taxon>
        <taxon>Liliopsida</taxon>
        <taxon>Poales</taxon>
        <taxon>Cyperaceae</taxon>
        <taxon>Cyperoideae</taxon>
        <taxon>Rhynchosporeae</taxon>
        <taxon>Rhynchospora</taxon>
    </lineage>
</organism>
<evidence type="ECO:0000256" key="4">
    <source>
        <dbReference type="ARBA" id="ARBA00022629"/>
    </source>
</evidence>
<evidence type="ECO:0000256" key="1">
    <source>
        <dbReference type="ARBA" id="ARBA00005190"/>
    </source>
</evidence>
<dbReference type="InterPro" id="IPR043129">
    <property type="entry name" value="ATPase_NBD"/>
</dbReference>
<dbReference type="PIRSF" id="PIRSF000538">
    <property type="entry name" value="GlpK"/>
    <property type="match status" value="1"/>
</dbReference>
<dbReference type="AlphaFoldDB" id="A0A9P9Z9C7"/>
<dbReference type="Pfam" id="PF00370">
    <property type="entry name" value="FGGY_N"/>
    <property type="match status" value="1"/>
</dbReference>
<evidence type="ECO:0000256" key="9">
    <source>
        <dbReference type="ARBA" id="ARBA00023277"/>
    </source>
</evidence>
<dbReference type="PANTHER" id="PTHR43095:SF5">
    <property type="entry name" value="XYLULOSE KINASE"/>
    <property type="match status" value="1"/>
</dbReference>
<keyword evidence="7 10" id="KW-0418">Kinase</keyword>
<dbReference type="InterPro" id="IPR018484">
    <property type="entry name" value="FGGY_N"/>
</dbReference>
<keyword evidence="4" id="KW-0859">Xylose metabolism</keyword>
<dbReference type="GO" id="GO:0005524">
    <property type="term" value="F:ATP binding"/>
    <property type="evidence" value="ECO:0007669"/>
    <property type="project" value="UniProtKB-KW"/>
</dbReference>
<dbReference type="Gene3D" id="3.30.420.40">
    <property type="match status" value="2"/>
</dbReference>
<evidence type="ECO:0000313" key="13">
    <source>
        <dbReference type="EMBL" id="KAJ1684742.1"/>
    </source>
</evidence>
<dbReference type="OrthoDB" id="1728974at2759"/>
<keyword evidence="8" id="KW-0067">ATP-binding</keyword>
<dbReference type="Proteomes" id="UP001151287">
    <property type="component" value="Unassembled WGS sequence"/>
</dbReference>
<proteinExistence type="inferred from homology"/>
<keyword evidence="5 10" id="KW-0808">Transferase</keyword>
<dbReference type="GO" id="GO:0005997">
    <property type="term" value="P:xylulose metabolic process"/>
    <property type="evidence" value="ECO:0007669"/>
    <property type="project" value="InterPro"/>
</dbReference>
<dbReference type="EMBL" id="JAMQYH010000009">
    <property type="protein sequence ID" value="KAJ1684742.1"/>
    <property type="molecule type" value="Genomic_DNA"/>
</dbReference>
<dbReference type="InterPro" id="IPR006000">
    <property type="entry name" value="Xylulokinase"/>
</dbReference>
<evidence type="ECO:0000256" key="5">
    <source>
        <dbReference type="ARBA" id="ARBA00022679"/>
    </source>
</evidence>
<evidence type="ECO:0000259" key="11">
    <source>
        <dbReference type="Pfam" id="PF00370"/>
    </source>
</evidence>
<comment type="similarity">
    <text evidence="2 10">Belongs to the FGGY kinase family.</text>
</comment>
<dbReference type="PROSITE" id="PS00445">
    <property type="entry name" value="FGGY_KINASES_2"/>
    <property type="match status" value="1"/>
</dbReference>
<dbReference type="InterPro" id="IPR050406">
    <property type="entry name" value="FGGY_Carb_Kinase"/>
</dbReference>
<evidence type="ECO:0000313" key="14">
    <source>
        <dbReference type="Proteomes" id="UP001151287"/>
    </source>
</evidence>
<reference evidence="13" key="1">
    <citation type="journal article" date="2022" name="Cell">
        <title>Repeat-based holocentromeres influence genome architecture and karyotype evolution.</title>
        <authorList>
            <person name="Hofstatter P.G."/>
            <person name="Thangavel G."/>
            <person name="Lux T."/>
            <person name="Neumann P."/>
            <person name="Vondrak T."/>
            <person name="Novak P."/>
            <person name="Zhang M."/>
            <person name="Costa L."/>
            <person name="Castellani M."/>
            <person name="Scott A."/>
            <person name="Toegelov H."/>
            <person name="Fuchs J."/>
            <person name="Mata-Sucre Y."/>
            <person name="Dias Y."/>
            <person name="Vanzela A.L.L."/>
            <person name="Huettel B."/>
            <person name="Almeida C.C.S."/>
            <person name="Simkova H."/>
            <person name="Souza G."/>
            <person name="Pedrosa-Harand A."/>
            <person name="Macas J."/>
            <person name="Mayer K.F.X."/>
            <person name="Houben A."/>
            <person name="Marques A."/>
        </authorList>
    </citation>
    <scope>NUCLEOTIDE SEQUENCE</scope>
    <source>
        <strain evidence="13">RhyBre1mFocal</strain>
    </source>
</reference>
<keyword evidence="14" id="KW-1185">Reference proteome</keyword>
<sequence length="467" mass="47461">MALVLGVDSSTQSTKAVLVDAADGTVVDSASVPHPVGTEVDPRAWLEAYDAATAGLRDRAEAVSVAGQQHGMVALGADDEPVRPALLWNDTRSAGAAQDLVAELGGPQACADAVGSVLVASLTVTKLRWTRDAEPETAAAVRRVLLPHDYVSWHACGRSGEPFTDRGDASGTGYFSPADGAWRPDLAEAALGRPVALPRVAAPGERAGTTPGGAVVGAGTGDNMGAALALDLQPGDVVVSVGTSGVASAVSPTPVHDGSGLVTGFCDATGAYLPLVVTLNAARILDLQASLLGVDLATLSDLALAAPPGANGLVVSPYYGGERTPNRPGATGTWTGLRPGTTREDVARAAFEALLCSLRDTVDHLAAATGLTPRRVVLVGGATRSPALRELAPALLGREVTLPEAGEYVALGAARQAAWALSGAQAPPSWPRRGTAVLEADPQPQVNAAYAELRDRTASWADQEGTS</sequence>
<dbReference type="InterPro" id="IPR018483">
    <property type="entry name" value="Carb_kinase_FGGY_CS"/>
</dbReference>
<comment type="caution">
    <text evidence="13">The sequence shown here is derived from an EMBL/GenBank/DDBJ whole genome shotgun (WGS) entry which is preliminary data.</text>
</comment>
<dbReference type="HAMAP" id="MF_02220">
    <property type="entry name" value="XylB"/>
    <property type="match status" value="1"/>
</dbReference>
<keyword evidence="6" id="KW-0547">Nucleotide-binding</keyword>
<keyword evidence="9" id="KW-0119">Carbohydrate metabolism</keyword>
<evidence type="ECO:0000256" key="6">
    <source>
        <dbReference type="ARBA" id="ARBA00022741"/>
    </source>
</evidence>
<evidence type="ECO:0000256" key="8">
    <source>
        <dbReference type="ARBA" id="ARBA00022840"/>
    </source>
</evidence>
<comment type="pathway">
    <text evidence="1">Polyol metabolism; glycerol degradation via glycerol kinase pathway; sn-glycerol 3-phosphate from glycerol: step 1/1.</text>
</comment>
<dbReference type="NCBIfam" id="TIGR01312">
    <property type="entry name" value="XylB"/>
    <property type="match status" value="1"/>
</dbReference>
<evidence type="ECO:0000256" key="7">
    <source>
        <dbReference type="ARBA" id="ARBA00022777"/>
    </source>
</evidence>
<feature type="domain" description="Carbohydrate kinase FGGY N-terminal" evidence="11">
    <location>
        <begin position="4"/>
        <end position="219"/>
    </location>
</feature>
<dbReference type="Pfam" id="PF02782">
    <property type="entry name" value="FGGY_C"/>
    <property type="match status" value="1"/>
</dbReference>
<evidence type="ECO:0000259" key="12">
    <source>
        <dbReference type="Pfam" id="PF02782"/>
    </source>
</evidence>
<accession>A0A9P9Z9C7</accession>
<dbReference type="PANTHER" id="PTHR43095">
    <property type="entry name" value="SUGAR KINASE"/>
    <property type="match status" value="1"/>
</dbReference>
<dbReference type="GO" id="GO:0004856">
    <property type="term" value="F:D-xylulokinase activity"/>
    <property type="evidence" value="ECO:0007669"/>
    <property type="project" value="InterPro"/>
</dbReference>
<protein>
    <recommendedName>
        <fullName evidence="3">glycerol kinase</fullName>
        <ecNumber evidence="3">2.7.1.30</ecNumber>
    </recommendedName>
</protein>
<gene>
    <name evidence="13" type="ORF">LUZ63_020013</name>
</gene>